<organism evidence="7 8">
    <name type="scientific">Macrolepiota fuliginosa MF-IS2</name>
    <dbReference type="NCBI Taxonomy" id="1400762"/>
    <lineage>
        <taxon>Eukaryota</taxon>
        <taxon>Fungi</taxon>
        <taxon>Dikarya</taxon>
        <taxon>Basidiomycota</taxon>
        <taxon>Agaricomycotina</taxon>
        <taxon>Agaricomycetes</taxon>
        <taxon>Agaricomycetidae</taxon>
        <taxon>Agaricales</taxon>
        <taxon>Agaricineae</taxon>
        <taxon>Agaricaceae</taxon>
        <taxon>Macrolepiota</taxon>
    </lineage>
</organism>
<evidence type="ECO:0000256" key="5">
    <source>
        <dbReference type="ARBA" id="ARBA00023242"/>
    </source>
</evidence>
<evidence type="ECO:0000256" key="4">
    <source>
        <dbReference type="ARBA" id="ARBA00023163"/>
    </source>
</evidence>
<dbReference type="EMBL" id="MU151054">
    <property type="protein sequence ID" value="KAF9454419.1"/>
    <property type="molecule type" value="Genomic_DNA"/>
</dbReference>
<dbReference type="GO" id="GO:2000640">
    <property type="term" value="P:positive regulation of SREBP signaling pathway"/>
    <property type="evidence" value="ECO:0007669"/>
    <property type="project" value="TreeGrafter"/>
</dbReference>
<comment type="similarity">
    <text evidence="2">Belongs to the ETT1 family.</text>
</comment>
<evidence type="ECO:0000256" key="6">
    <source>
        <dbReference type="SAM" id="MobiDB-lite"/>
    </source>
</evidence>
<feature type="region of interest" description="Disordered" evidence="6">
    <location>
        <begin position="1"/>
        <end position="22"/>
    </location>
</feature>
<feature type="compositionally biased region" description="Low complexity" evidence="6">
    <location>
        <begin position="85"/>
        <end position="103"/>
    </location>
</feature>
<evidence type="ECO:0000313" key="8">
    <source>
        <dbReference type="Proteomes" id="UP000807342"/>
    </source>
</evidence>
<dbReference type="InterPro" id="IPR024318">
    <property type="entry name" value="Nro1/ETT1"/>
</dbReference>
<dbReference type="GO" id="GO:0005634">
    <property type="term" value="C:nucleus"/>
    <property type="evidence" value="ECO:0007669"/>
    <property type="project" value="UniProtKB-SubCell"/>
</dbReference>
<dbReference type="OrthoDB" id="3204217at2759"/>
<dbReference type="PANTHER" id="PTHR28290">
    <property type="entry name" value="ENHANCER OF TRANSLATION TERMINATION 1"/>
    <property type="match status" value="1"/>
</dbReference>
<dbReference type="PANTHER" id="PTHR28290:SF1">
    <property type="entry name" value="ENHANCER OF TRANSLATION TERMINATION 1"/>
    <property type="match status" value="1"/>
</dbReference>
<evidence type="ECO:0000256" key="2">
    <source>
        <dbReference type="ARBA" id="ARBA00007273"/>
    </source>
</evidence>
<name>A0A9P6CAS2_9AGAR</name>
<keyword evidence="3" id="KW-0805">Transcription regulation</keyword>
<comment type="subcellular location">
    <subcellularLocation>
        <location evidence="1">Nucleus</location>
    </subcellularLocation>
</comment>
<feature type="region of interest" description="Disordered" evidence="6">
    <location>
        <begin position="85"/>
        <end position="111"/>
    </location>
</feature>
<dbReference type="Proteomes" id="UP000807342">
    <property type="component" value="Unassembled WGS sequence"/>
</dbReference>
<sequence length="485" mass="54071">WTTRTKVMDISSTAGPGEPAPSDSDFTYEDWLDLKQLFNKACEHYEFGDVAETLPLLRGVIHECHRCLLAFQDPSILFTPPTAPATQAKALQPRTSTASSSSSRRTRGLASDSVDLPTSFHSLLGTALFYFGNSIAAKPEFALAGEPSNPVPYWIAALDVFEGGENLPSRIEPPSIPKSYKFGMLPEDSPPPIREDWRMAIMWGRTLVALATEMVDRNRGKPPPDPEPQYFPSPFPTNTDYLKTGTIWDDEPEWPAESPFGVIATRRPPITRRMMLTGATPHEILQFAMDHFSRGIFHLPRSSTSTSSTYPSPRRPTIPQFTRTKTLYEVGDEVLLLAEKLDDAEERKEWATYADSVFSQIHDAGEVLPTIGDGLVAKARGRAWLVVGSTISEIIEERMDEGSETGRTVGSLMKSEDAEEARDALTRAIEFLERAKSYIGEYTWADVEKKQLSSLLAEALCSFANLTESEERQEEYYRRAEAETG</sequence>
<accession>A0A9P6CAS2</accession>
<proteinExistence type="inferred from homology"/>
<protein>
    <submittedName>
        <fullName evidence="7">Uncharacterized protein</fullName>
    </submittedName>
</protein>
<feature type="non-terminal residue" evidence="7">
    <location>
        <position position="485"/>
    </location>
</feature>
<feature type="compositionally biased region" description="Polar residues" evidence="6">
    <location>
        <begin position="1"/>
        <end position="14"/>
    </location>
</feature>
<evidence type="ECO:0000313" key="7">
    <source>
        <dbReference type="EMBL" id="KAF9454419.1"/>
    </source>
</evidence>
<evidence type="ECO:0000256" key="3">
    <source>
        <dbReference type="ARBA" id="ARBA00023015"/>
    </source>
</evidence>
<evidence type="ECO:0000256" key="1">
    <source>
        <dbReference type="ARBA" id="ARBA00004123"/>
    </source>
</evidence>
<keyword evidence="5" id="KW-0539">Nucleus</keyword>
<comment type="caution">
    <text evidence="7">The sequence shown here is derived from an EMBL/GenBank/DDBJ whole genome shotgun (WGS) entry which is preliminary data.</text>
</comment>
<keyword evidence="8" id="KW-1185">Reference proteome</keyword>
<dbReference type="AlphaFoldDB" id="A0A9P6CAS2"/>
<keyword evidence="4" id="KW-0804">Transcription</keyword>
<feature type="non-terminal residue" evidence="7">
    <location>
        <position position="1"/>
    </location>
</feature>
<gene>
    <name evidence="7" type="ORF">P691DRAFT_642964</name>
</gene>
<reference evidence="7" key="1">
    <citation type="submission" date="2020-11" db="EMBL/GenBank/DDBJ databases">
        <authorList>
            <consortium name="DOE Joint Genome Institute"/>
            <person name="Ahrendt S."/>
            <person name="Riley R."/>
            <person name="Andreopoulos W."/>
            <person name="Labutti K."/>
            <person name="Pangilinan J."/>
            <person name="Ruiz-Duenas F.J."/>
            <person name="Barrasa J.M."/>
            <person name="Sanchez-Garcia M."/>
            <person name="Camarero S."/>
            <person name="Miyauchi S."/>
            <person name="Serrano A."/>
            <person name="Linde D."/>
            <person name="Babiker R."/>
            <person name="Drula E."/>
            <person name="Ayuso-Fernandez I."/>
            <person name="Pacheco R."/>
            <person name="Padilla G."/>
            <person name="Ferreira P."/>
            <person name="Barriuso J."/>
            <person name="Kellner H."/>
            <person name="Castanera R."/>
            <person name="Alfaro M."/>
            <person name="Ramirez L."/>
            <person name="Pisabarro A.G."/>
            <person name="Kuo A."/>
            <person name="Tritt A."/>
            <person name="Lipzen A."/>
            <person name="He G."/>
            <person name="Yan M."/>
            <person name="Ng V."/>
            <person name="Cullen D."/>
            <person name="Martin F."/>
            <person name="Rosso M.-N."/>
            <person name="Henrissat B."/>
            <person name="Hibbett D."/>
            <person name="Martinez A.T."/>
            <person name="Grigoriev I.V."/>
        </authorList>
    </citation>
    <scope>NUCLEOTIDE SEQUENCE</scope>
    <source>
        <strain evidence="7">MF-IS2</strain>
    </source>
</reference>